<accession>A0A0P1B3P8</accession>
<reference evidence="2" key="1">
    <citation type="submission" date="2014-09" db="EMBL/GenBank/DDBJ databases">
        <authorList>
            <person name="Sharma Rahul"/>
            <person name="Thines Marco"/>
        </authorList>
    </citation>
    <scope>NUCLEOTIDE SEQUENCE [LARGE SCALE GENOMIC DNA]</scope>
</reference>
<sequence length="57" mass="6332">MTETASTSQAKPLKLQVNLNVLCSQTHFLPLNLQYVLDVLEASEALSESQAYFTVFV</sequence>
<dbReference type="Proteomes" id="UP000054928">
    <property type="component" value="Unassembled WGS sequence"/>
</dbReference>
<proteinExistence type="predicted"/>
<evidence type="ECO:0000313" key="1">
    <source>
        <dbReference type="EMBL" id="CEG48506.1"/>
    </source>
</evidence>
<evidence type="ECO:0000313" key="2">
    <source>
        <dbReference type="Proteomes" id="UP000054928"/>
    </source>
</evidence>
<dbReference type="GeneID" id="36401380"/>
<name>A0A0P1B3P8_PLAHL</name>
<keyword evidence="2" id="KW-1185">Reference proteome</keyword>
<dbReference type="RefSeq" id="XP_024584875.1">
    <property type="nucleotide sequence ID" value="XM_024719592.1"/>
</dbReference>
<dbReference type="EMBL" id="CCYD01002939">
    <property type="protein sequence ID" value="CEG48506.1"/>
    <property type="molecule type" value="Genomic_DNA"/>
</dbReference>
<dbReference type="AlphaFoldDB" id="A0A0P1B3P8"/>
<organism evidence="1 2">
    <name type="scientific">Plasmopara halstedii</name>
    <name type="common">Downy mildew of sunflower</name>
    <dbReference type="NCBI Taxonomy" id="4781"/>
    <lineage>
        <taxon>Eukaryota</taxon>
        <taxon>Sar</taxon>
        <taxon>Stramenopiles</taxon>
        <taxon>Oomycota</taxon>
        <taxon>Peronosporomycetes</taxon>
        <taxon>Peronosporales</taxon>
        <taxon>Peronosporaceae</taxon>
        <taxon>Plasmopara</taxon>
    </lineage>
</organism>
<protein>
    <submittedName>
        <fullName evidence="1">Uncharacterized protein</fullName>
    </submittedName>
</protein>